<dbReference type="Proteomes" id="UP000059574">
    <property type="component" value="Chromosome"/>
</dbReference>
<evidence type="ECO:0000313" key="4">
    <source>
        <dbReference type="Proteomes" id="UP000059574"/>
    </source>
</evidence>
<proteinExistence type="predicted"/>
<evidence type="ECO:0000256" key="1">
    <source>
        <dbReference type="SAM" id="MobiDB-lite"/>
    </source>
</evidence>
<dbReference type="AlphaFoldDB" id="A0A0S2LX78"/>
<gene>
    <name evidence="3" type="ORF">AS189_05710</name>
</gene>
<dbReference type="EMBL" id="CP013200">
    <property type="protein sequence ID" value="ALO66083.1"/>
    <property type="molecule type" value="Genomic_DNA"/>
</dbReference>
<name>A0A0S2LX78_9MICC</name>
<reference evidence="4" key="1">
    <citation type="submission" date="2015-11" db="EMBL/GenBank/DDBJ databases">
        <authorList>
            <person name="Kumar R."/>
            <person name="Singh D."/>
            <person name="Swarnkar M.K."/>
            <person name="Singh A.K."/>
            <person name="Kumar S."/>
        </authorList>
    </citation>
    <scope>NUCLEOTIDE SEQUENCE [LARGE SCALE GENOMIC DNA]</scope>
    <source>
        <strain evidence="4">ERGS4:06</strain>
    </source>
</reference>
<feature type="domain" description="Flp pilus assembly protein RcpC/CpaB" evidence="2">
    <location>
        <begin position="90"/>
        <end position="187"/>
    </location>
</feature>
<protein>
    <recommendedName>
        <fullName evidence="2">Flp pilus assembly protein RcpC/CpaB domain-containing protein</fullName>
    </recommendedName>
</protein>
<sequence length="201" mass="20705">MIPDGAFTAYQAGILELRQSPSQPLSQASELAPSPAQDLGPPQESLPEFGDPASAQSAWLGRQLSGPVRRGEVLTDASLLGNELLIGSLPGTQAVPLRVSDPATLTLLNQGQLVTVVLSRSEAIDGPVQNEILASAVPVLWTPKLAESNSTLLPAQNVEGMVVVAASAKQALELAGASTQGKVFLILVPQDGSQTVTGSPD</sequence>
<reference evidence="3 4" key="2">
    <citation type="journal article" date="2016" name="J. Biotechnol.">
        <title>Complete genome sequence of Arthrobacter alpinus ERGS4:06, a yellow pigmented bacterium tolerant to cold and radiations isolated from Sikkim Himalaya.</title>
        <authorList>
            <person name="Kumar R."/>
            <person name="Singh D."/>
            <person name="Swarnkar M.K."/>
            <person name="Singh A.K."/>
            <person name="Kumar S."/>
        </authorList>
    </citation>
    <scope>NUCLEOTIDE SEQUENCE [LARGE SCALE GENOMIC DNA]</scope>
    <source>
        <strain evidence="3 4">ERGS4:06</strain>
    </source>
</reference>
<dbReference type="Pfam" id="PF16976">
    <property type="entry name" value="RcpC"/>
    <property type="match status" value="1"/>
</dbReference>
<evidence type="ECO:0000313" key="3">
    <source>
        <dbReference type="EMBL" id="ALO66083.1"/>
    </source>
</evidence>
<feature type="region of interest" description="Disordered" evidence="1">
    <location>
        <begin position="20"/>
        <end position="52"/>
    </location>
</feature>
<feature type="compositionally biased region" description="Polar residues" evidence="1">
    <location>
        <begin position="20"/>
        <end position="29"/>
    </location>
</feature>
<organism evidence="3 4">
    <name type="scientific">Arthrobacter alpinus</name>
    <dbReference type="NCBI Taxonomy" id="656366"/>
    <lineage>
        <taxon>Bacteria</taxon>
        <taxon>Bacillati</taxon>
        <taxon>Actinomycetota</taxon>
        <taxon>Actinomycetes</taxon>
        <taxon>Micrococcales</taxon>
        <taxon>Micrococcaceae</taxon>
        <taxon>Arthrobacter</taxon>
    </lineage>
</organism>
<accession>A0A0S2LX78</accession>
<evidence type="ECO:0000259" key="2">
    <source>
        <dbReference type="Pfam" id="PF16976"/>
    </source>
</evidence>
<dbReference type="InterPro" id="IPR031571">
    <property type="entry name" value="RcpC_dom"/>
</dbReference>